<evidence type="ECO:0000313" key="5">
    <source>
        <dbReference type="Proteomes" id="UP000779900"/>
    </source>
</evidence>
<dbReference type="PANTHER" id="PTHR30004:SF6">
    <property type="entry name" value="D-THREONATE 4-PHOSPHATE DEHYDROGENASE"/>
    <property type="match status" value="1"/>
</dbReference>
<dbReference type="Pfam" id="PF04166">
    <property type="entry name" value="PdxA"/>
    <property type="match status" value="1"/>
</dbReference>
<name>A0A937XEV6_UNCW3</name>
<evidence type="ECO:0000256" key="2">
    <source>
        <dbReference type="ARBA" id="ARBA00023002"/>
    </source>
</evidence>
<keyword evidence="2" id="KW-0560">Oxidoreductase</keyword>
<organism evidence="4 5">
    <name type="scientific">candidate division WOR-3 bacterium</name>
    <dbReference type="NCBI Taxonomy" id="2052148"/>
    <lineage>
        <taxon>Bacteria</taxon>
        <taxon>Bacteria division WOR-3</taxon>
    </lineage>
</organism>
<reference evidence="4" key="1">
    <citation type="submission" date="2019-03" db="EMBL/GenBank/DDBJ databases">
        <title>Lake Tanganyika Metagenome-Assembled Genomes (MAGs).</title>
        <authorList>
            <person name="Tran P."/>
        </authorList>
    </citation>
    <scope>NUCLEOTIDE SEQUENCE</scope>
    <source>
        <strain evidence="4">K_DeepCast_150m_m2_040</strain>
    </source>
</reference>
<dbReference type="PANTHER" id="PTHR30004">
    <property type="entry name" value="4-HYDROXYTHREONINE-4-PHOSPHATE DEHYDROGENASE"/>
    <property type="match status" value="1"/>
</dbReference>
<gene>
    <name evidence="4" type="ORF">FJY68_11410</name>
</gene>
<dbReference type="GO" id="GO:0046872">
    <property type="term" value="F:metal ion binding"/>
    <property type="evidence" value="ECO:0007669"/>
    <property type="project" value="UniProtKB-KW"/>
</dbReference>
<dbReference type="EMBL" id="VGIR01000086">
    <property type="protein sequence ID" value="MBM3332435.1"/>
    <property type="molecule type" value="Genomic_DNA"/>
</dbReference>
<proteinExistence type="predicted"/>
<keyword evidence="3" id="KW-0520">NAD</keyword>
<sequence length="328" mass="35184">MGDPAGIGPEVILKSLSRTPRLRCRLFGSRSVFAREQKRLGTKVDLSCVEDVAGRLGVFKMGRAQRNCGAAALACLEAGVRELRDKRLSALVTAPVSKEALRQAGFRWPGQTEFLAERLGARRHAMLAWTPKFKVVFVTIHEPLARVSRHITAAAVAEKVELLCRFLKDSGVKRPRIGVMAFNPHAAEFSLGEEERIAAGIARVRKAGINTTGPIPADAAIANLMREGSRVRGFEGSGCPTGTPEPRNPGTPSFHGFVAMYHDQAMIPAKLLGRDQGVNLTLGLGRVRTSPLHGVAFDIAGQGRASAGSMTAAIRLAGRLGRIGSRQV</sequence>
<dbReference type="GO" id="GO:0016491">
    <property type="term" value="F:oxidoreductase activity"/>
    <property type="evidence" value="ECO:0007669"/>
    <property type="project" value="UniProtKB-KW"/>
</dbReference>
<dbReference type="AlphaFoldDB" id="A0A937XEV6"/>
<evidence type="ECO:0000256" key="1">
    <source>
        <dbReference type="ARBA" id="ARBA00022723"/>
    </source>
</evidence>
<dbReference type="Proteomes" id="UP000779900">
    <property type="component" value="Unassembled WGS sequence"/>
</dbReference>
<keyword evidence="1" id="KW-0479">Metal-binding</keyword>
<comment type="caution">
    <text evidence="4">The sequence shown here is derived from an EMBL/GenBank/DDBJ whole genome shotgun (WGS) entry which is preliminary data.</text>
</comment>
<dbReference type="Gene3D" id="3.40.718.10">
    <property type="entry name" value="Isopropylmalate Dehydrogenase"/>
    <property type="match status" value="1"/>
</dbReference>
<evidence type="ECO:0000256" key="3">
    <source>
        <dbReference type="ARBA" id="ARBA00023027"/>
    </source>
</evidence>
<protein>
    <recommendedName>
        <fullName evidence="6">4-hydroxythreonine-4-phosphate dehydrogenase PdxA</fullName>
    </recommendedName>
</protein>
<dbReference type="SUPFAM" id="SSF53659">
    <property type="entry name" value="Isocitrate/Isopropylmalate dehydrogenase-like"/>
    <property type="match status" value="1"/>
</dbReference>
<accession>A0A937XEV6</accession>
<evidence type="ECO:0008006" key="6">
    <source>
        <dbReference type="Google" id="ProtNLM"/>
    </source>
</evidence>
<dbReference type="InterPro" id="IPR005255">
    <property type="entry name" value="PdxA_fam"/>
</dbReference>
<dbReference type="GO" id="GO:0051287">
    <property type="term" value="F:NAD binding"/>
    <property type="evidence" value="ECO:0007669"/>
    <property type="project" value="InterPro"/>
</dbReference>
<evidence type="ECO:0000313" key="4">
    <source>
        <dbReference type="EMBL" id="MBM3332435.1"/>
    </source>
</evidence>